<protein>
    <submittedName>
        <fullName evidence="1">DUF4390 domain-containing protein</fullName>
    </submittedName>
</protein>
<organism evidence="1 2">
    <name type="scientific">Deefgea tanakiae</name>
    <dbReference type="NCBI Taxonomy" id="2865840"/>
    <lineage>
        <taxon>Bacteria</taxon>
        <taxon>Pseudomonadati</taxon>
        <taxon>Pseudomonadota</taxon>
        <taxon>Betaproteobacteria</taxon>
        <taxon>Neisseriales</taxon>
        <taxon>Chitinibacteraceae</taxon>
        <taxon>Deefgea</taxon>
    </lineage>
</organism>
<dbReference type="InterPro" id="IPR025500">
    <property type="entry name" value="DUF4390"/>
</dbReference>
<gene>
    <name evidence="1" type="ORF">K4H28_09700</name>
</gene>
<sequence length="203" mass="23238">MMVFITHFFQKRNWQHLVATLLLLCTFYVHAGSIKTLKSDVEFSSNRIELSARYTVVLSPEIETALKNGLSLPFTYDFKLTRPLIYSWYRSMADGFTPNASITYRLSYQPLTRQYRLNTNGLSRNFNTAEEALLALAILKNWSVLDGSNISPEDFAGKIRFRLDHTQLPKSYQLTALGDADWQLDSGWQELQRSTPSAAEAIQ</sequence>
<name>A0ABX8Z5D7_9NEIS</name>
<accession>A0ABX8Z5D7</accession>
<reference evidence="1 2" key="1">
    <citation type="submission" date="2021-08" db="EMBL/GenBank/DDBJ databases">
        <title>complete genome sequencing of Deefgea sp. D25.</title>
        <authorList>
            <person name="Bae J.-W."/>
            <person name="Gim D.-H."/>
        </authorList>
    </citation>
    <scope>NUCLEOTIDE SEQUENCE [LARGE SCALE GENOMIC DNA]</scope>
    <source>
        <strain evidence="1 2">D25</strain>
    </source>
</reference>
<dbReference type="Pfam" id="PF14334">
    <property type="entry name" value="DUF4390"/>
    <property type="match status" value="1"/>
</dbReference>
<evidence type="ECO:0000313" key="2">
    <source>
        <dbReference type="Proteomes" id="UP000825679"/>
    </source>
</evidence>
<evidence type="ECO:0000313" key="1">
    <source>
        <dbReference type="EMBL" id="QZA76604.1"/>
    </source>
</evidence>
<dbReference type="RefSeq" id="WP_221005009.1">
    <property type="nucleotide sequence ID" value="NZ_CP081150.1"/>
</dbReference>
<keyword evidence="2" id="KW-1185">Reference proteome</keyword>
<dbReference type="Proteomes" id="UP000825679">
    <property type="component" value="Chromosome"/>
</dbReference>
<proteinExistence type="predicted"/>
<dbReference type="EMBL" id="CP081150">
    <property type="protein sequence ID" value="QZA76604.1"/>
    <property type="molecule type" value="Genomic_DNA"/>
</dbReference>